<proteinExistence type="predicted"/>
<dbReference type="Gene3D" id="1.10.10.60">
    <property type="entry name" value="Homeodomain-like"/>
    <property type="match status" value="1"/>
</dbReference>
<accession>A0A9P7K5F9</accession>
<dbReference type="CDD" id="cd00167">
    <property type="entry name" value="SANT"/>
    <property type="match status" value="1"/>
</dbReference>
<organism evidence="5 6">
    <name type="scientific">Sphagnurus paluster</name>
    <dbReference type="NCBI Taxonomy" id="117069"/>
    <lineage>
        <taxon>Eukaryota</taxon>
        <taxon>Fungi</taxon>
        <taxon>Dikarya</taxon>
        <taxon>Basidiomycota</taxon>
        <taxon>Agaricomycotina</taxon>
        <taxon>Agaricomycetes</taxon>
        <taxon>Agaricomycetidae</taxon>
        <taxon>Agaricales</taxon>
        <taxon>Tricholomatineae</taxon>
        <taxon>Lyophyllaceae</taxon>
        <taxon>Sphagnurus</taxon>
    </lineage>
</organism>
<evidence type="ECO:0000256" key="2">
    <source>
        <dbReference type="SAM" id="MobiDB-lite"/>
    </source>
</evidence>
<dbReference type="OrthoDB" id="424753at2759"/>
<feature type="compositionally biased region" description="Basic and acidic residues" evidence="2">
    <location>
        <begin position="289"/>
        <end position="298"/>
    </location>
</feature>
<dbReference type="Proteomes" id="UP000717328">
    <property type="component" value="Unassembled WGS sequence"/>
</dbReference>
<feature type="domain" description="Myb-like" evidence="3">
    <location>
        <begin position="295"/>
        <end position="350"/>
    </location>
</feature>
<evidence type="ECO:0000259" key="4">
    <source>
        <dbReference type="PROSITE" id="PS51294"/>
    </source>
</evidence>
<reference evidence="5" key="2">
    <citation type="submission" date="2021-10" db="EMBL/GenBank/DDBJ databases">
        <title>Phylogenomics reveals ancestral predisposition of the termite-cultivated fungus Termitomyces towards a domesticated lifestyle.</title>
        <authorList>
            <person name="Auxier B."/>
            <person name="Grum-Grzhimaylo A."/>
            <person name="Cardenas M.E."/>
            <person name="Lodge J.D."/>
            <person name="Laessoe T."/>
            <person name="Pedersen O."/>
            <person name="Smith M.E."/>
            <person name="Kuyper T.W."/>
            <person name="Franco-Molano E.A."/>
            <person name="Baroni T.J."/>
            <person name="Aanen D.K."/>
        </authorList>
    </citation>
    <scope>NUCLEOTIDE SEQUENCE</scope>
    <source>
        <strain evidence="5">D49</strain>
    </source>
</reference>
<dbReference type="AlphaFoldDB" id="A0A9P7K5F9"/>
<feature type="domain" description="HTH myb-type" evidence="4">
    <location>
        <begin position="295"/>
        <end position="354"/>
    </location>
</feature>
<reference evidence="5" key="1">
    <citation type="submission" date="2021-02" db="EMBL/GenBank/DDBJ databases">
        <authorList>
            <person name="Nieuwenhuis M."/>
            <person name="Van De Peppel L.J.J."/>
        </authorList>
    </citation>
    <scope>NUCLEOTIDE SEQUENCE</scope>
    <source>
        <strain evidence="5">D49</strain>
    </source>
</reference>
<protein>
    <submittedName>
        <fullName evidence="5">Uncharacterized protein</fullName>
    </submittedName>
</protein>
<dbReference type="InterPro" id="IPR001005">
    <property type="entry name" value="SANT/Myb"/>
</dbReference>
<feature type="region of interest" description="Disordered" evidence="2">
    <location>
        <begin position="215"/>
        <end position="302"/>
    </location>
</feature>
<keyword evidence="6" id="KW-1185">Reference proteome</keyword>
<dbReference type="PROSITE" id="PS50090">
    <property type="entry name" value="MYB_LIKE"/>
    <property type="match status" value="1"/>
</dbReference>
<dbReference type="EMBL" id="JABCKI010005812">
    <property type="protein sequence ID" value="KAG5637663.1"/>
    <property type="molecule type" value="Genomic_DNA"/>
</dbReference>
<evidence type="ECO:0000313" key="5">
    <source>
        <dbReference type="EMBL" id="KAG5637663.1"/>
    </source>
</evidence>
<evidence type="ECO:0000313" key="6">
    <source>
        <dbReference type="Proteomes" id="UP000717328"/>
    </source>
</evidence>
<sequence>MENKRAQTLEALETFIQSQRALLARTQSDISRLQNLRNDAASQPALFFSSLDEKFNECAIRLSDQCAGQAQLACTPNIDWAIYEAHGAHPKPLQSLAFTAREKYEGRNKPCPYQRSELSELQKLVKRSRRTLVDPVLAIFECMSEPEDEPEEKLDPEEARRERERAKLRELKKRKIKSWGGLKLPSLQARGLSGVFIRHDVDDESLDVDITLDCDSRTPQSSIMNIDTPTSSTIQPSTHSQVPLACRPSNKEQSKSNRKAKVSSSAPTKGKARVSSPPAETPPTVKKSRGADKPKPETYKQAWSVSEQHLLEQLLEQIPEGEKNRWQKISRAMNGKRTPRQVASRVQKYFEKLKKFGIGEG</sequence>
<dbReference type="PANTHER" id="PTHR22705">
    <property type="entry name" value="ZINC FINGER, ZZ DOMAIN CONTAINING 3"/>
    <property type="match status" value="1"/>
</dbReference>
<dbReference type="InterPro" id="IPR037830">
    <property type="entry name" value="ZZZ3"/>
</dbReference>
<feature type="compositionally biased region" description="Polar residues" evidence="2">
    <location>
        <begin position="217"/>
        <end position="241"/>
    </location>
</feature>
<keyword evidence="1" id="KW-0175">Coiled coil</keyword>
<evidence type="ECO:0000259" key="3">
    <source>
        <dbReference type="PROSITE" id="PS50090"/>
    </source>
</evidence>
<dbReference type="PANTHER" id="PTHR22705:SF0">
    <property type="entry name" value="ZZ-TYPE ZINC FINGER-CONTAINING PROTEIN 3"/>
    <property type="match status" value="1"/>
</dbReference>
<dbReference type="SMART" id="SM00717">
    <property type="entry name" value="SANT"/>
    <property type="match status" value="1"/>
</dbReference>
<dbReference type="InterPro" id="IPR009057">
    <property type="entry name" value="Homeodomain-like_sf"/>
</dbReference>
<dbReference type="InterPro" id="IPR017930">
    <property type="entry name" value="Myb_dom"/>
</dbReference>
<evidence type="ECO:0000256" key="1">
    <source>
        <dbReference type="SAM" id="Coils"/>
    </source>
</evidence>
<dbReference type="PROSITE" id="PS51294">
    <property type="entry name" value="HTH_MYB"/>
    <property type="match status" value="1"/>
</dbReference>
<gene>
    <name evidence="5" type="ORF">H0H81_003684</name>
</gene>
<feature type="coiled-coil region" evidence="1">
    <location>
        <begin position="16"/>
        <end position="43"/>
    </location>
</feature>
<comment type="caution">
    <text evidence="5">The sequence shown here is derived from an EMBL/GenBank/DDBJ whole genome shotgun (WGS) entry which is preliminary data.</text>
</comment>
<dbReference type="SUPFAM" id="SSF46689">
    <property type="entry name" value="Homeodomain-like"/>
    <property type="match status" value="1"/>
</dbReference>
<dbReference type="Pfam" id="PF00249">
    <property type="entry name" value="Myb_DNA-binding"/>
    <property type="match status" value="1"/>
</dbReference>
<name>A0A9P7K5F9_9AGAR</name>